<accession>A0A449I2Y4</accession>
<dbReference type="PRINTS" id="PR00471">
    <property type="entry name" value="ACETATEKNASE"/>
</dbReference>
<dbReference type="SUPFAM" id="SSF53067">
    <property type="entry name" value="Actin-like ATPase domain"/>
    <property type="match status" value="2"/>
</dbReference>
<keyword evidence="5 9" id="KW-0547">Nucleotide-binding</keyword>
<keyword evidence="6 9" id="KW-0418">Kinase</keyword>
<dbReference type="EC" id="2.7.2.7" evidence="9"/>
<evidence type="ECO:0000256" key="7">
    <source>
        <dbReference type="ARBA" id="ARBA00022840"/>
    </source>
</evidence>
<dbReference type="PIRSF" id="PIRSF036458">
    <property type="entry name" value="Butyrate_kin"/>
    <property type="match status" value="1"/>
</dbReference>
<protein>
    <recommendedName>
        <fullName evidence="9">Probable butyrate kinase</fullName>
        <shortName evidence="9">BK</shortName>
        <ecNumber evidence="9">2.7.2.7</ecNumber>
    </recommendedName>
    <alternativeName>
        <fullName evidence="9">Branched-chain carboxylic acid kinase</fullName>
    </alternativeName>
</protein>
<dbReference type="GO" id="GO:0005737">
    <property type="term" value="C:cytoplasm"/>
    <property type="evidence" value="ECO:0007669"/>
    <property type="project" value="UniProtKB-SubCell"/>
</dbReference>
<comment type="catalytic activity">
    <reaction evidence="8 9">
        <text>butanoate + ATP = butanoyl phosphate + ADP</text>
        <dbReference type="Rhea" id="RHEA:13585"/>
        <dbReference type="ChEBI" id="CHEBI:17968"/>
        <dbReference type="ChEBI" id="CHEBI:30616"/>
        <dbReference type="ChEBI" id="CHEBI:58079"/>
        <dbReference type="ChEBI" id="CHEBI:456216"/>
        <dbReference type="EC" id="2.7.2.7"/>
    </reaction>
</comment>
<dbReference type="Pfam" id="PF00871">
    <property type="entry name" value="Acetate_kinase"/>
    <property type="match status" value="1"/>
</dbReference>
<dbReference type="InterPro" id="IPR023865">
    <property type="entry name" value="Aliphatic_acid_kinase_CS"/>
</dbReference>
<gene>
    <name evidence="11" type="primary">buk2</name>
    <name evidence="9" type="synonym">buk</name>
    <name evidence="11" type="ORF">NCTC7812_01360</name>
</gene>
<evidence type="ECO:0000256" key="3">
    <source>
        <dbReference type="ARBA" id="ARBA00022490"/>
    </source>
</evidence>
<dbReference type="PROSITE" id="PS01075">
    <property type="entry name" value="ACETATE_KINASE_1"/>
    <property type="match status" value="1"/>
</dbReference>
<dbReference type="InterPro" id="IPR043129">
    <property type="entry name" value="ATPase_NBD"/>
</dbReference>
<evidence type="ECO:0000256" key="4">
    <source>
        <dbReference type="ARBA" id="ARBA00022679"/>
    </source>
</evidence>
<keyword evidence="4 9" id="KW-0808">Transferase</keyword>
<organism evidence="11 12">
    <name type="scientific">Prevotella heparinolytica</name>
    <dbReference type="NCBI Taxonomy" id="28113"/>
    <lineage>
        <taxon>Bacteria</taxon>
        <taxon>Pseudomonadati</taxon>
        <taxon>Bacteroidota</taxon>
        <taxon>Bacteroidia</taxon>
        <taxon>Bacteroidales</taxon>
        <taxon>Bacteroidaceae</taxon>
        <taxon>Bacteroides</taxon>
    </lineage>
</organism>
<dbReference type="HAMAP" id="MF_00542">
    <property type="entry name" value="Butyrate_kinase"/>
    <property type="match status" value="1"/>
</dbReference>
<dbReference type="PROSITE" id="PS01076">
    <property type="entry name" value="ACETATE_KINASE_2"/>
    <property type="match status" value="1"/>
</dbReference>
<sequence length="356" mass="38540">MSTMHILAVNPGSTSTKIAVYEDKTPLLVNNIRHSVEELAKYPRVVDQFEFRKNLVLEALEKNGIPFRFDAIVGRGGLLKPIPGGVYEVNDAMLDDISHAMRSHACNLGCVIAAELAAMSPGCRAFIADPGVVDELDETARITGSPLMPRITIWHALNQRAIARRYASERNIRYEDLNLIICHLGGGISVGTHLRGRAVDVNNALDGEGPFSPERAGTLPAGQLIDLCYSGRFTKEELKKRISGSAGLAAHLGTTDIPAIEKRIESGDEHAELVLNAMIYQIAKCVGAAAVVLYGKIDAILLTGGMAHSEYITSRLKERISFLAPVHVYPGEDELEALALNALGALRGELPVQVYL</sequence>
<evidence type="ECO:0000256" key="10">
    <source>
        <dbReference type="RuleBase" id="RU003835"/>
    </source>
</evidence>
<dbReference type="CDD" id="cd24011">
    <property type="entry name" value="ASKHA_NBD_BK"/>
    <property type="match status" value="1"/>
</dbReference>
<dbReference type="GO" id="GO:0006083">
    <property type="term" value="P:acetate metabolic process"/>
    <property type="evidence" value="ECO:0007669"/>
    <property type="project" value="TreeGrafter"/>
</dbReference>
<dbReference type="GO" id="GO:0008776">
    <property type="term" value="F:acetate kinase activity"/>
    <property type="evidence" value="ECO:0007669"/>
    <property type="project" value="TreeGrafter"/>
</dbReference>
<dbReference type="Proteomes" id="UP000396835">
    <property type="component" value="Unassembled WGS sequence"/>
</dbReference>
<evidence type="ECO:0000256" key="6">
    <source>
        <dbReference type="ARBA" id="ARBA00022777"/>
    </source>
</evidence>
<keyword evidence="7 9" id="KW-0067">ATP-binding</keyword>
<evidence type="ECO:0000256" key="5">
    <source>
        <dbReference type="ARBA" id="ARBA00022741"/>
    </source>
</evidence>
<dbReference type="AlphaFoldDB" id="A0A449I2Y4"/>
<evidence type="ECO:0000256" key="2">
    <source>
        <dbReference type="ARBA" id="ARBA00008748"/>
    </source>
</evidence>
<proteinExistence type="inferred from homology"/>
<evidence type="ECO:0000256" key="9">
    <source>
        <dbReference type="HAMAP-Rule" id="MF_00542"/>
    </source>
</evidence>
<comment type="subcellular location">
    <subcellularLocation>
        <location evidence="1 9">Cytoplasm</location>
    </subcellularLocation>
</comment>
<dbReference type="InterPro" id="IPR000890">
    <property type="entry name" value="Aliphatic_acid_kin_short-chain"/>
</dbReference>
<dbReference type="GO" id="GO:0047761">
    <property type="term" value="F:butyrate kinase activity"/>
    <property type="evidence" value="ECO:0007669"/>
    <property type="project" value="UniProtKB-UniRule"/>
</dbReference>
<evidence type="ECO:0000256" key="8">
    <source>
        <dbReference type="ARBA" id="ARBA00048596"/>
    </source>
</evidence>
<dbReference type="GO" id="GO:0005524">
    <property type="term" value="F:ATP binding"/>
    <property type="evidence" value="ECO:0007669"/>
    <property type="project" value="UniProtKB-KW"/>
</dbReference>
<name>A0A449I2Y4_9BACE</name>
<dbReference type="EMBL" id="CAACYH010000004">
    <property type="protein sequence ID" value="VFB13830.1"/>
    <property type="molecule type" value="Genomic_DNA"/>
</dbReference>
<comment type="similarity">
    <text evidence="2 9 10">Belongs to the acetokinase family.</text>
</comment>
<reference evidence="11 12" key="1">
    <citation type="submission" date="2019-02" db="EMBL/GenBank/DDBJ databases">
        <authorList>
            <consortium name="Pathogen Informatics"/>
        </authorList>
    </citation>
    <scope>NUCLEOTIDE SEQUENCE [LARGE SCALE GENOMIC DNA]</scope>
    <source>
        <strain evidence="11 12">3012STDY7078512</strain>
    </source>
</reference>
<dbReference type="NCBIfam" id="NF002834">
    <property type="entry name" value="PRK03011.1-5"/>
    <property type="match status" value="1"/>
</dbReference>
<dbReference type="Gene3D" id="3.30.420.40">
    <property type="match status" value="2"/>
</dbReference>
<evidence type="ECO:0000256" key="1">
    <source>
        <dbReference type="ARBA" id="ARBA00004496"/>
    </source>
</evidence>
<dbReference type="NCBIfam" id="TIGR02707">
    <property type="entry name" value="butyr_kinase"/>
    <property type="match status" value="1"/>
</dbReference>
<evidence type="ECO:0000313" key="11">
    <source>
        <dbReference type="EMBL" id="VFB13830.1"/>
    </source>
</evidence>
<dbReference type="PANTHER" id="PTHR21060">
    <property type="entry name" value="ACETATE KINASE"/>
    <property type="match status" value="1"/>
</dbReference>
<evidence type="ECO:0000313" key="12">
    <source>
        <dbReference type="Proteomes" id="UP000396835"/>
    </source>
</evidence>
<dbReference type="PANTHER" id="PTHR21060:SF3">
    <property type="entry name" value="BUTYRATE KINASE 2-RELATED"/>
    <property type="match status" value="1"/>
</dbReference>
<dbReference type="InterPro" id="IPR011245">
    <property type="entry name" value="Butyrate_kin"/>
</dbReference>
<keyword evidence="3 9" id="KW-0963">Cytoplasm</keyword>